<organism evidence="2 3">
    <name type="scientific">Brevundimonas staleyi</name>
    <dbReference type="NCBI Taxonomy" id="74326"/>
    <lineage>
        <taxon>Bacteria</taxon>
        <taxon>Pseudomonadati</taxon>
        <taxon>Pseudomonadota</taxon>
        <taxon>Alphaproteobacteria</taxon>
        <taxon>Caulobacterales</taxon>
        <taxon>Caulobacteraceae</taxon>
        <taxon>Brevundimonas</taxon>
    </lineage>
</organism>
<protein>
    <recommendedName>
        <fullName evidence="4">Lipoprotein</fullName>
    </recommendedName>
</protein>
<evidence type="ECO:0008006" key="4">
    <source>
        <dbReference type="Google" id="ProtNLM"/>
    </source>
</evidence>
<dbReference type="Proteomes" id="UP001596152">
    <property type="component" value="Unassembled WGS sequence"/>
</dbReference>
<dbReference type="RefSeq" id="WP_374037537.1">
    <property type="nucleotide sequence ID" value="NZ_CP169082.1"/>
</dbReference>
<feature type="signal peptide" evidence="1">
    <location>
        <begin position="1"/>
        <end position="19"/>
    </location>
</feature>
<comment type="caution">
    <text evidence="2">The sequence shown here is derived from an EMBL/GenBank/DDBJ whole genome shotgun (WGS) entry which is preliminary data.</text>
</comment>
<reference evidence="3" key="1">
    <citation type="journal article" date="2019" name="Int. J. Syst. Evol. Microbiol.">
        <title>The Global Catalogue of Microorganisms (GCM) 10K type strain sequencing project: providing services to taxonomists for standard genome sequencing and annotation.</title>
        <authorList>
            <consortium name="The Broad Institute Genomics Platform"/>
            <consortium name="The Broad Institute Genome Sequencing Center for Infectious Disease"/>
            <person name="Wu L."/>
            <person name="Ma J."/>
        </authorList>
    </citation>
    <scope>NUCLEOTIDE SEQUENCE [LARGE SCALE GENOMIC DNA]</scope>
    <source>
        <strain evidence="3">JCM 12125</strain>
    </source>
</reference>
<dbReference type="EMBL" id="JBHSLF010000019">
    <property type="protein sequence ID" value="MFC5344214.1"/>
    <property type="molecule type" value="Genomic_DNA"/>
</dbReference>
<evidence type="ECO:0000313" key="3">
    <source>
        <dbReference type="Proteomes" id="UP001596152"/>
    </source>
</evidence>
<keyword evidence="3" id="KW-1185">Reference proteome</keyword>
<name>A0ABW0FSD0_9CAUL</name>
<accession>A0ABW0FSD0</accession>
<evidence type="ECO:0000313" key="2">
    <source>
        <dbReference type="EMBL" id="MFC5344214.1"/>
    </source>
</evidence>
<dbReference type="PROSITE" id="PS51257">
    <property type="entry name" value="PROKAR_LIPOPROTEIN"/>
    <property type="match status" value="1"/>
</dbReference>
<feature type="chain" id="PRO_5045259850" description="Lipoprotein" evidence="1">
    <location>
        <begin position="20"/>
        <end position="61"/>
    </location>
</feature>
<proteinExistence type="predicted"/>
<gene>
    <name evidence="2" type="ORF">ACFPIE_09830</name>
</gene>
<keyword evidence="1" id="KW-0732">Signal</keyword>
<sequence>MRVTALAILAFVVATSACTAWSPLWRADDGECCGTAGSVEMAFEVVDDKLTLTEAEITPAP</sequence>
<evidence type="ECO:0000256" key="1">
    <source>
        <dbReference type="SAM" id="SignalP"/>
    </source>
</evidence>